<dbReference type="Pfam" id="PF13519">
    <property type="entry name" value="VWA_2"/>
    <property type="match status" value="1"/>
</dbReference>
<dbReference type="InterPro" id="IPR002035">
    <property type="entry name" value="VWF_A"/>
</dbReference>
<feature type="domain" description="VWFA" evidence="2">
    <location>
        <begin position="500"/>
        <end position="674"/>
    </location>
</feature>
<feature type="chain" id="PRO_5035277725" evidence="1">
    <location>
        <begin position="24"/>
        <end position="728"/>
    </location>
</feature>
<dbReference type="InterPro" id="IPR017802">
    <property type="entry name" value="VWFA-rel_acidobac-type"/>
</dbReference>
<reference evidence="3" key="1">
    <citation type="submission" date="2021-03" db="EMBL/GenBank/DDBJ databases">
        <title>Acanthopleuribacteraceae sp. M133.</title>
        <authorList>
            <person name="Wang G."/>
        </authorList>
    </citation>
    <scope>NUCLEOTIDE SEQUENCE</scope>
    <source>
        <strain evidence="3">M133</strain>
    </source>
</reference>
<dbReference type="InterPro" id="IPR036465">
    <property type="entry name" value="vWFA_dom_sf"/>
</dbReference>
<proteinExistence type="predicted"/>
<dbReference type="Gene3D" id="3.40.50.410">
    <property type="entry name" value="von Willebrand factor, type A domain"/>
    <property type="match status" value="1"/>
</dbReference>
<evidence type="ECO:0000259" key="2">
    <source>
        <dbReference type="PROSITE" id="PS50234"/>
    </source>
</evidence>
<dbReference type="AlphaFoldDB" id="A0A8A4TK20"/>
<dbReference type="InterPro" id="IPR011990">
    <property type="entry name" value="TPR-like_helical_dom_sf"/>
</dbReference>
<evidence type="ECO:0000256" key="1">
    <source>
        <dbReference type="SAM" id="SignalP"/>
    </source>
</evidence>
<dbReference type="NCBIfam" id="TIGR03436">
    <property type="entry name" value="acidobact_VWFA"/>
    <property type="match status" value="1"/>
</dbReference>
<dbReference type="Proteomes" id="UP000663929">
    <property type="component" value="Chromosome"/>
</dbReference>
<name>A0A8A4TK20_SULCO</name>
<protein>
    <submittedName>
        <fullName evidence="3">VWA domain-containing protein</fullName>
    </submittedName>
</protein>
<dbReference type="Gene3D" id="1.25.40.10">
    <property type="entry name" value="Tetratricopeptide repeat domain"/>
    <property type="match status" value="1"/>
</dbReference>
<dbReference type="PROSITE" id="PS50234">
    <property type="entry name" value="VWFA"/>
    <property type="match status" value="1"/>
</dbReference>
<dbReference type="CDD" id="cd00198">
    <property type="entry name" value="vWFA"/>
    <property type="match status" value="1"/>
</dbReference>
<evidence type="ECO:0000313" key="4">
    <source>
        <dbReference type="Proteomes" id="UP000663929"/>
    </source>
</evidence>
<feature type="signal peptide" evidence="1">
    <location>
        <begin position="1"/>
        <end position="23"/>
    </location>
</feature>
<dbReference type="SUPFAM" id="SSF53300">
    <property type="entry name" value="vWA-like"/>
    <property type="match status" value="1"/>
</dbReference>
<dbReference type="RefSeq" id="WP_237378854.1">
    <property type="nucleotide sequence ID" value="NZ_CP071793.1"/>
</dbReference>
<keyword evidence="4" id="KW-1185">Reference proteome</keyword>
<dbReference type="KEGG" id="scor:J3U87_26805"/>
<sequence>MSLFFSLCSLLFLAPIAPEQPTAATTDDPAAFSIIHFVDLHATATDSELIVTGTLEPFLSMDDMEREELGLPKSLQYGLLDGVLRQMWLCLLHVDRERASVFPQPLTEPKVFYDLPYQLALRHLTGKPIQRLRNRVSIGLSTKPGYAFVARKDDHRTIPLKDLNGYLDFVKAIFFPEGEVRCSLPGADHFLMELSFITPFTPTSERREIIHAVAGSGSVWHRNDPDRRPHMLGTAHFEWQGTALLQTSAFHLKHYRKTLKLLISGLDHYERGNKSAAERDLEAYLARCPAEPTALATLAEIYRTTGRIHRAHELLVRNIAVVAPNERARKVLERITGKLDSHRSTLLARRHTFKQEPRLKPTVLSPRSGDLVGGEVSVRIEGPSSPSRLLSMDLYVNDELVREFSSPPFQHRHKFHKQYGRQQLRAEAFFYDETRAVTTTEFKAVPLEVEEQVNLVTIRAIVTQGGRRLLRNLKSLDFMVLERGNARPIERFRRNEAPLNVVFLLDTSASMGGPKLFSTQFAVNTFIEQLGPKDRVAAYTFDQKVMRLFDFTEPSATPEGKLFTLAPQSATALNDAIYVAHEQLMARSGTKVIILVSDGLNTMSTVVDESLREMLSGSPVMLYALYFNEERLPKWDRSGFSFLEELAGLTGCMATEIRDFRHMDRDFLRIYHELRSYYLLNFYTRQNKLEPDSLDLFIKKPNTQARFRPFLGDLDEIYGENQTAQQSD</sequence>
<evidence type="ECO:0000313" key="3">
    <source>
        <dbReference type="EMBL" id="QTD49211.1"/>
    </source>
</evidence>
<organism evidence="3 4">
    <name type="scientific">Sulfidibacter corallicola</name>
    <dbReference type="NCBI Taxonomy" id="2818388"/>
    <lineage>
        <taxon>Bacteria</taxon>
        <taxon>Pseudomonadati</taxon>
        <taxon>Acidobacteriota</taxon>
        <taxon>Holophagae</taxon>
        <taxon>Acanthopleuribacterales</taxon>
        <taxon>Acanthopleuribacteraceae</taxon>
        <taxon>Sulfidibacter</taxon>
    </lineage>
</organism>
<dbReference type="SMART" id="SM00327">
    <property type="entry name" value="VWA"/>
    <property type="match status" value="1"/>
</dbReference>
<gene>
    <name evidence="3" type="ORF">J3U87_26805</name>
</gene>
<keyword evidence="1" id="KW-0732">Signal</keyword>
<accession>A0A8A4TK20</accession>
<dbReference type="EMBL" id="CP071793">
    <property type="protein sequence ID" value="QTD49211.1"/>
    <property type="molecule type" value="Genomic_DNA"/>
</dbReference>